<accession>A0A1U6IQH2</accession>
<dbReference type="AlphaFoldDB" id="A0A1U6IQH2"/>
<dbReference type="GO" id="GO:0015473">
    <property type="term" value="F:fimbrial usher porin activity"/>
    <property type="evidence" value="ECO:0007669"/>
    <property type="project" value="InterPro"/>
</dbReference>
<gene>
    <name evidence="1" type="ORF">SAMN06295987_11142</name>
</gene>
<dbReference type="Proteomes" id="UP000190989">
    <property type="component" value="Unassembled WGS sequence"/>
</dbReference>
<organism evidence="1 2">
    <name type="scientific">Novosphingobium mathurense</name>
    <dbReference type="NCBI Taxonomy" id="428990"/>
    <lineage>
        <taxon>Bacteria</taxon>
        <taxon>Pseudomonadati</taxon>
        <taxon>Pseudomonadota</taxon>
        <taxon>Alphaproteobacteria</taxon>
        <taxon>Sphingomonadales</taxon>
        <taxon>Sphingomonadaceae</taxon>
        <taxon>Novosphingobium</taxon>
    </lineage>
</organism>
<evidence type="ECO:0000313" key="2">
    <source>
        <dbReference type="Proteomes" id="UP000190989"/>
    </source>
</evidence>
<dbReference type="RefSeq" id="WP_079731786.1">
    <property type="nucleotide sequence ID" value="NZ_FVZE01000011.1"/>
</dbReference>
<dbReference type="InterPro" id="IPR000015">
    <property type="entry name" value="Fimb_usher"/>
</dbReference>
<protein>
    <submittedName>
        <fullName evidence="1">Outer membrane usher protein</fullName>
    </submittedName>
</protein>
<dbReference type="GO" id="GO:0009279">
    <property type="term" value="C:cell outer membrane"/>
    <property type="evidence" value="ECO:0007669"/>
    <property type="project" value="TreeGrafter"/>
</dbReference>
<sequence>MGAHGRPDINPYERDIDMTVPLTFMGRSLGDIPMRLTADDRFLIDSTAFLRLMEPILNDGARAELAEHLKGLSDFGPENLEQTGVALTYDPSTLAVVVVDVSPEQRAVQDLFAPPRDDLDDITLQPAGFSAYLNLSAVETYVWNSQSTDPPTLNFDGAMRFGKVVFEGAAQLGQSFGLTNSSYKFTRNYARLVYDEPESYRRFFVGDLDPEIRGQQAYVQLGGVGVLRQQRRFNTFRSAVLQSNRQLVLQRESTVRFLRNGALYREIRLQPGRYDFSSLPLLAGSNDIAIQVTDNSGATQNLAYRQYLDPIDLDPGDYEYGAFLGSTSRTFGSQPQYGGPIAFTGFFRKAFVNRPAIGVGLQLSKDVQTVTGQTQFVLSNAGRVLLDGGASNGKIAGQGFALGLSYEHYFDREGLSDSFTLRADYLSPKFATLGNIEGINSTSLSVSAQFTHQFDLRFMTTSTASYLKGRSGLGDSYRIGSTAYYRIDRQWTVRAGVDYARYPSNLSRGSGFSVMIGLVFQPDYRRRAEARYESRNNLAEVSYNQSGLNQLNSVGFGGIMTRQDDNVVGQGYATYAANTFEASVSHAAYGSDFSDLGAVNATSVRVGTTLAFAGGMFGVGRRINDSFMLLSPHKNLGKRRVVAGQSLAHNDYIGKSGVLGAAVNNAMASYSAQTVQYDVEDPPAGYDTGPGVVRVRPPYKSGYALRVGTDAFASAIGTLLSKPGKPVSLIGGRVTLLDVKDNENPEPQPFFTNSVGRFAISNLLPGRRYLVETYGAAGTIDRGFEFTVPADTDGLLDLGTLQSGLKN</sequence>
<dbReference type="GO" id="GO:0009297">
    <property type="term" value="P:pilus assembly"/>
    <property type="evidence" value="ECO:0007669"/>
    <property type="project" value="InterPro"/>
</dbReference>
<dbReference type="STRING" id="428990.SAMN06295987_11142"/>
<dbReference type="EMBL" id="FVZE01000011">
    <property type="protein sequence ID" value="SLK10301.1"/>
    <property type="molecule type" value="Genomic_DNA"/>
</dbReference>
<dbReference type="Gene3D" id="2.60.40.3110">
    <property type="match status" value="1"/>
</dbReference>
<keyword evidence="2" id="KW-1185">Reference proteome</keyword>
<name>A0A1U6IQH2_9SPHN</name>
<dbReference type="PANTHER" id="PTHR30451:SF5">
    <property type="entry name" value="SLR0019 PROTEIN"/>
    <property type="match status" value="1"/>
</dbReference>
<reference evidence="2" key="1">
    <citation type="submission" date="2017-02" db="EMBL/GenBank/DDBJ databases">
        <authorList>
            <person name="Varghese N."/>
            <person name="Submissions S."/>
        </authorList>
    </citation>
    <scope>NUCLEOTIDE SEQUENCE [LARGE SCALE GENOMIC DNA]</scope>
    <source>
        <strain evidence="2">SM117</strain>
    </source>
</reference>
<dbReference type="PANTHER" id="PTHR30451">
    <property type="entry name" value="OUTER MEMBRANE USHER PROTEIN"/>
    <property type="match status" value="1"/>
</dbReference>
<evidence type="ECO:0000313" key="1">
    <source>
        <dbReference type="EMBL" id="SLK10301.1"/>
    </source>
</evidence>
<proteinExistence type="predicted"/>